<dbReference type="Gene3D" id="3.30.390.30">
    <property type="match status" value="1"/>
</dbReference>
<evidence type="ECO:0000313" key="12">
    <source>
        <dbReference type="EMBL" id="NYZ22255.1"/>
    </source>
</evidence>
<dbReference type="EMBL" id="JABFDB010000016">
    <property type="protein sequence ID" value="NYZ22255.1"/>
    <property type="molecule type" value="Genomic_DNA"/>
</dbReference>
<dbReference type="InterPro" id="IPR004099">
    <property type="entry name" value="Pyr_nucl-diS_OxRdtase_dimer"/>
</dbReference>
<evidence type="ECO:0000256" key="3">
    <source>
        <dbReference type="ARBA" id="ARBA00022630"/>
    </source>
</evidence>
<name>A0ABX2TEP6_9PROT</name>
<evidence type="ECO:0000256" key="2">
    <source>
        <dbReference type="ARBA" id="ARBA00007532"/>
    </source>
</evidence>
<feature type="domain" description="FAD/NAD(P)-binding" evidence="11">
    <location>
        <begin position="8"/>
        <end position="315"/>
    </location>
</feature>
<accession>A0ABX2TEP6</accession>
<dbReference type="Pfam" id="PF07992">
    <property type="entry name" value="Pyr_redox_2"/>
    <property type="match status" value="1"/>
</dbReference>
<evidence type="ECO:0000256" key="7">
    <source>
        <dbReference type="ARBA" id="ARBA00023157"/>
    </source>
</evidence>
<keyword evidence="7" id="KW-1015">Disulfide bond</keyword>
<evidence type="ECO:0000256" key="1">
    <source>
        <dbReference type="ARBA" id="ARBA00001974"/>
    </source>
</evidence>
<evidence type="ECO:0000256" key="5">
    <source>
        <dbReference type="ARBA" id="ARBA00022857"/>
    </source>
</evidence>
<evidence type="ECO:0000256" key="9">
    <source>
        <dbReference type="RuleBase" id="RU003691"/>
    </source>
</evidence>
<dbReference type="InterPro" id="IPR023753">
    <property type="entry name" value="FAD/NAD-binding_dom"/>
</dbReference>
<dbReference type="PANTHER" id="PTHR43014">
    <property type="entry name" value="MERCURIC REDUCTASE"/>
    <property type="match status" value="1"/>
</dbReference>
<keyword evidence="5" id="KW-0521">NADP</keyword>
<feature type="domain" description="Pyridine nucleotide-disulphide oxidoreductase dimerisation" evidence="10">
    <location>
        <begin position="337"/>
        <end position="443"/>
    </location>
</feature>
<keyword evidence="6 9" id="KW-0560">Oxidoreductase</keyword>
<dbReference type="Pfam" id="PF02852">
    <property type="entry name" value="Pyr_redox_dim"/>
    <property type="match status" value="1"/>
</dbReference>
<organism evidence="12 13">
    <name type="scientific">Azospirillum oleiclasticum</name>
    <dbReference type="NCBI Taxonomy" id="2735135"/>
    <lineage>
        <taxon>Bacteria</taxon>
        <taxon>Pseudomonadati</taxon>
        <taxon>Pseudomonadota</taxon>
        <taxon>Alphaproteobacteria</taxon>
        <taxon>Rhodospirillales</taxon>
        <taxon>Azospirillaceae</taxon>
        <taxon>Azospirillum</taxon>
    </lineage>
</organism>
<evidence type="ECO:0000256" key="6">
    <source>
        <dbReference type="ARBA" id="ARBA00023002"/>
    </source>
</evidence>
<dbReference type="Gene3D" id="3.50.50.60">
    <property type="entry name" value="FAD/NAD(P)-binding domain"/>
    <property type="match status" value="2"/>
</dbReference>
<comment type="caution">
    <text evidence="12">The sequence shown here is derived from an EMBL/GenBank/DDBJ whole genome shotgun (WGS) entry which is preliminary data.</text>
</comment>
<evidence type="ECO:0000259" key="10">
    <source>
        <dbReference type="Pfam" id="PF02852"/>
    </source>
</evidence>
<evidence type="ECO:0000256" key="8">
    <source>
        <dbReference type="ARBA" id="ARBA00023284"/>
    </source>
</evidence>
<keyword evidence="13" id="KW-1185">Reference proteome</keyword>
<dbReference type="PIRSF" id="PIRSF000350">
    <property type="entry name" value="Mercury_reductase_MerA"/>
    <property type="match status" value="1"/>
</dbReference>
<evidence type="ECO:0000256" key="4">
    <source>
        <dbReference type="ARBA" id="ARBA00022827"/>
    </source>
</evidence>
<keyword evidence="8 9" id="KW-0676">Redox-active center</keyword>
<dbReference type="InterPro" id="IPR036188">
    <property type="entry name" value="FAD/NAD-bd_sf"/>
</dbReference>
<dbReference type="PRINTS" id="PR00368">
    <property type="entry name" value="FADPNR"/>
</dbReference>
<comment type="similarity">
    <text evidence="2 9">Belongs to the class-I pyridine nucleotide-disulfide oxidoreductase family.</text>
</comment>
<dbReference type="SUPFAM" id="SSF51905">
    <property type="entry name" value="FAD/NAD(P)-binding domain"/>
    <property type="match status" value="1"/>
</dbReference>
<protein>
    <submittedName>
        <fullName evidence="12">FAD-dependent oxidoreductase</fullName>
    </submittedName>
</protein>
<dbReference type="InterPro" id="IPR012999">
    <property type="entry name" value="Pyr_OxRdtase_I_AS"/>
</dbReference>
<dbReference type="PROSITE" id="PS00076">
    <property type="entry name" value="PYRIDINE_REDOX_1"/>
    <property type="match status" value="1"/>
</dbReference>
<keyword evidence="4 9" id="KW-0274">FAD</keyword>
<comment type="cofactor">
    <cofactor evidence="1">
        <name>FAD</name>
        <dbReference type="ChEBI" id="CHEBI:57692"/>
    </cofactor>
</comment>
<keyword evidence="3 9" id="KW-0285">Flavoprotein</keyword>
<sequence>MSNEIRCDLCVIGAGSGGLSVAAGAAQMGASVVLVERGAMGGDCLNTGCVPSKALLAAAKAAHGVWKAARFGVEAPEPAIDHELVHAHVRGTIDAIAPHDSQERFEGLGVRVIRAHARFIGPDTLVADGTTVRARRFVLATGSRAFVPPVPGLDTVPFLTNETLFEEPRAIGHLIVLGGGPIGVEMAQAHRRLGARVTLVEKGTILPKDDPELVAVVRRHLVAEGVDLREGTGVARVSGGVTAVLDDGSTVEGTHLLVAAGRRANVEELGLDAAGVELAKNGVVTDARLRTTNRRVFAVGDVAGGPQFTHVAGYHAGIVIRNALFRLPAKVNYDALPWVTYSDPELAQVGLTEAMARERQGEVRVLRAPFAESDRARAEARTDGLVKLVLSRRGRVLGASIVGAQAGEQIALWTLAVSKRLHVGAVAGLTLPYPTLAETGKRAAGGWYTPSLFGERTRRLVRFLARFG</sequence>
<dbReference type="PANTHER" id="PTHR43014:SF2">
    <property type="entry name" value="MERCURIC REDUCTASE"/>
    <property type="match status" value="1"/>
</dbReference>
<dbReference type="InterPro" id="IPR016156">
    <property type="entry name" value="FAD/NAD-linked_Rdtase_dimer_sf"/>
</dbReference>
<dbReference type="PRINTS" id="PR00411">
    <property type="entry name" value="PNDRDTASEI"/>
</dbReference>
<evidence type="ECO:0000313" key="13">
    <source>
        <dbReference type="Proteomes" id="UP000584642"/>
    </source>
</evidence>
<proteinExistence type="inferred from homology"/>
<evidence type="ECO:0000259" key="11">
    <source>
        <dbReference type="Pfam" id="PF07992"/>
    </source>
</evidence>
<reference evidence="12 13" key="1">
    <citation type="submission" date="2020-05" db="EMBL/GenBank/DDBJ databases">
        <title>Azospirillum oleiclasticum sp. nov, a nitrogen-fixing and heavy crude oil-emulsifying bacterium isolated from the crude oil of Yumen Oilfield.</title>
        <authorList>
            <person name="Wu D."/>
            <person name="Cai M."/>
            <person name="Zhang X."/>
        </authorList>
    </citation>
    <scope>NUCLEOTIDE SEQUENCE [LARGE SCALE GENOMIC DNA]</scope>
    <source>
        <strain evidence="12 13">ROY-1-1-2</strain>
    </source>
</reference>
<gene>
    <name evidence="12" type="ORF">HND93_21290</name>
</gene>
<dbReference type="Proteomes" id="UP000584642">
    <property type="component" value="Unassembled WGS sequence"/>
</dbReference>
<dbReference type="InterPro" id="IPR001100">
    <property type="entry name" value="Pyr_nuc-diS_OxRdtase"/>
</dbReference>
<dbReference type="SUPFAM" id="SSF55424">
    <property type="entry name" value="FAD/NAD-linked reductases, dimerisation (C-terminal) domain"/>
    <property type="match status" value="1"/>
</dbReference>
<dbReference type="RefSeq" id="WP_180284029.1">
    <property type="nucleotide sequence ID" value="NZ_JABFDB010000016.1"/>
</dbReference>